<comment type="caution">
    <text evidence="1">The sequence shown here is derived from an EMBL/GenBank/DDBJ whole genome shotgun (WGS) entry which is preliminary data.</text>
</comment>
<keyword evidence="2" id="KW-1185">Reference proteome</keyword>
<dbReference type="OrthoDB" id="10276124at2759"/>
<protein>
    <submittedName>
        <fullName evidence="1">Uncharacterized protein</fullName>
    </submittedName>
</protein>
<name>H0EDZ3_GLAL7</name>
<dbReference type="InParanoid" id="H0EDZ3"/>
<reference evidence="1 2" key="1">
    <citation type="journal article" date="2012" name="Eukaryot. Cell">
        <title>Genome sequence of the fungus Glarea lozoyensis: the first genome sequence of a species from the Helotiaceae family.</title>
        <authorList>
            <person name="Youssar L."/>
            <person name="Gruening B.A."/>
            <person name="Erxleben A."/>
            <person name="Guenther S."/>
            <person name="Huettel W."/>
        </authorList>
    </citation>
    <scope>NUCLEOTIDE SEQUENCE [LARGE SCALE GENOMIC DNA]</scope>
    <source>
        <strain evidence="2">ATCC 74030 / MF5533</strain>
    </source>
</reference>
<proteinExistence type="predicted"/>
<sequence length="341" mass="38446">MSRNNEKSALSTSTEPKLDKFDKLDQLPVEKFLEILKLSYEPRAVVVQRCSVSGLVIQTGRKFPVPVDDAVTVHEIQKLIKQPAQLAVNKLWRAEALKTYGVILGKAIKQNRYYYSHAKGGLVAKYPEDQKIYFSFPDDTLVYRPNSTERKTTLKQNGEEVVGNDRVVNIWGGLAPEDAFGHLKALLKNNNNVAGVSEQVVGDDHDKADNNLEKVQSIALGNFTWLETKDEAGLADPGMVARQAFYKSVEDGFRNLRELILIYRVYYQRPASEASDSSDSSAGPNHVDLRSTQVQGEVRNIITDMFKREQKIRNACKIPEIIFLDEEEEGAKYYFDPTAEV</sequence>
<gene>
    <name evidence="1" type="ORF">M7I_0605</name>
</gene>
<dbReference type="HOGENOM" id="CLU_888650_0_0_1"/>
<organism evidence="1 2">
    <name type="scientific">Glarea lozoyensis (strain ATCC 74030 / MF5533)</name>
    <dbReference type="NCBI Taxonomy" id="1104152"/>
    <lineage>
        <taxon>Eukaryota</taxon>
        <taxon>Fungi</taxon>
        <taxon>Dikarya</taxon>
        <taxon>Ascomycota</taxon>
        <taxon>Pezizomycotina</taxon>
        <taxon>Leotiomycetes</taxon>
        <taxon>Helotiales</taxon>
        <taxon>Helotiaceae</taxon>
        <taxon>Glarea</taxon>
    </lineage>
</organism>
<dbReference type="EMBL" id="AGUE01000010">
    <property type="protein sequence ID" value="EHL03383.1"/>
    <property type="molecule type" value="Genomic_DNA"/>
</dbReference>
<evidence type="ECO:0000313" key="1">
    <source>
        <dbReference type="EMBL" id="EHL03383.1"/>
    </source>
</evidence>
<dbReference type="AlphaFoldDB" id="H0EDZ3"/>
<accession>H0EDZ3</accession>
<dbReference type="Proteomes" id="UP000005446">
    <property type="component" value="Unassembled WGS sequence"/>
</dbReference>
<evidence type="ECO:0000313" key="2">
    <source>
        <dbReference type="Proteomes" id="UP000005446"/>
    </source>
</evidence>